<protein>
    <submittedName>
        <fullName evidence="1">Uncharacterized protein</fullName>
    </submittedName>
</protein>
<name>A0ABD0MJ60_CIRMR</name>
<comment type="caution">
    <text evidence="1">The sequence shown here is derived from an EMBL/GenBank/DDBJ whole genome shotgun (WGS) entry which is preliminary data.</text>
</comment>
<dbReference type="Proteomes" id="UP001529510">
    <property type="component" value="Unassembled WGS sequence"/>
</dbReference>
<feature type="non-terminal residue" evidence="1">
    <location>
        <position position="1"/>
    </location>
</feature>
<gene>
    <name evidence="1" type="ORF">M9458_055575</name>
</gene>
<dbReference type="EMBL" id="JAMKFB020000531">
    <property type="protein sequence ID" value="KAL0149143.1"/>
    <property type="molecule type" value="Genomic_DNA"/>
</dbReference>
<evidence type="ECO:0000313" key="1">
    <source>
        <dbReference type="EMBL" id="KAL0149143.1"/>
    </source>
</evidence>
<organism evidence="1 2">
    <name type="scientific">Cirrhinus mrigala</name>
    <name type="common">Mrigala</name>
    <dbReference type="NCBI Taxonomy" id="683832"/>
    <lineage>
        <taxon>Eukaryota</taxon>
        <taxon>Metazoa</taxon>
        <taxon>Chordata</taxon>
        <taxon>Craniata</taxon>
        <taxon>Vertebrata</taxon>
        <taxon>Euteleostomi</taxon>
        <taxon>Actinopterygii</taxon>
        <taxon>Neopterygii</taxon>
        <taxon>Teleostei</taxon>
        <taxon>Ostariophysi</taxon>
        <taxon>Cypriniformes</taxon>
        <taxon>Cyprinidae</taxon>
        <taxon>Labeoninae</taxon>
        <taxon>Labeonini</taxon>
        <taxon>Cirrhinus</taxon>
    </lineage>
</organism>
<reference evidence="1 2" key="1">
    <citation type="submission" date="2024-05" db="EMBL/GenBank/DDBJ databases">
        <title>Genome sequencing and assembly of Indian major carp, Cirrhinus mrigala (Hamilton, 1822).</title>
        <authorList>
            <person name="Mohindra V."/>
            <person name="Chowdhury L.M."/>
            <person name="Lal K."/>
            <person name="Jena J.K."/>
        </authorList>
    </citation>
    <scope>NUCLEOTIDE SEQUENCE [LARGE SCALE GENOMIC DNA]</scope>
    <source>
        <strain evidence="1">CM1030</strain>
        <tissue evidence="1">Blood</tissue>
    </source>
</reference>
<accession>A0ABD0MJ60</accession>
<dbReference type="PANTHER" id="PTHR33053:SF24">
    <property type="entry name" value="TRANSPOSASE DOMAIN-CONTAINING PROTEIN"/>
    <property type="match status" value="1"/>
</dbReference>
<proteinExistence type="predicted"/>
<sequence length="331" mass="38317">FSFSLDYMHLVCLGVMRRLLYLWLKGPLASRLSGSQVNILSEMLLKIRKNVPVEFARRPRSLNEVGRWKAAEFRQFLLYTGPVLLKDVLHTAVYQHFLLLFVGVFILSNKALLEEYTDYANDALVLFVQHFGKLYGDMYLSYNVHNLVHLAQDVKVHGNLDSFSAFKFKNFMQKLKRLVRKPESPCCQVVKRLAERESVQMHRVESLGVRREHTSGPLPPLFQCAQQYTQYNTELFTLKLDEANSHVYIQGKVAKIRNIIVEKEEVYLVYSTFAHQESFFEYPTSSSTFGIHLVDGLLDMTQHCSIGLVERKVFLIPHGRQFVAVPLIHMN</sequence>
<dbReference type="PANTHER" id="PTHR33053">
    <property type="entry name" value="PROTEIN, PUTATIVE-RELATED"/>
    <property type="match status" value="1"/>
</dbReference>
<evidence type="ECO:0000313" key="2">
    <source>
        <dbReference type="Proteomes" id="UP001529510"/>
    </source>
</evidence>
<keyword evidence="2" id="KW-1185">Reference proteome</keyword>
<dbReference type="AlphaFoldDB" id="A0ABD0MJ60"/>